<accession>A0A0G2FHK7</accession>
<dbReference type="Proteomes" id="UP000034680">
    <property type="component" value="Unassembled WGS sequence"/>
</dbReference>
<dbReference type="OrthoDB" id="3049701at2759"/>
<dbReference type="InterPro" id="IPR053737">
    <property type="entry name" value="Type_II_TA_Toxin"/>
</dbReference>
<dbReference type="AlphaFoldDB" id="A0A0G2FHK7"/>
<gene>
    <name evidence="1" type="ORF">UCDDA912_g06080</name>
</gene>
<dbReference type="STRING" id="1214573.A0A0G2FHK7"/>
<evidence type="ECO:0000313" key="2">
    <source>
        <dbReference type="Proteomes" id="UP000034680"/>
    </source>
</evidence>
<protein>
    <submittedName>
        <fullName evidence="1">Putative doc family protein</fullName>
    </submittedName>
</protein>
<dbReference type="InterPro" id="IPR006440">
    <property type="entry name" value="Doc"/>
</dbReference>
<name>A0A0G2FHK7_9PEZI</name>
<dbReference type="GO" id="GO:0016301">
    <property type="term" value="F:kinase activity"/>
    <property type="evidence" value="ECO:0007669"/>
    <property type="project" value="InterPro"/>
</dbReference>
<reference evidence="1 2" key="1">
    <citation type="submission" date="2015-05" db="EMBL/GenBank/DDBJ databases">
        <title>Distinctive expansion of gene families associated with plant cell wall degradation and secondary metabolism in the genomes of grapevine trunk pathogens.</title>
        <authorList>
            <person name="Lawrence D.P."/>
            <person name="Travadon R."/>
            <person name="Rolshausen P.E."/>
            <person name="Baumgartner K."/>
        </authorList>
    </citation>
    <scope>NUCLEOTIDE SEQUENCE [LARGE SCALE GENOMIC DNA]</scope>
    <source>
        <strain evidence="1">DA912</strain>
    </source>
</reference>
<organism evidence="1 2">
    <name type="scientific">Diaporthe ampelina</name>
    <dbReference type="NCBI Taxonomy" id="1214573"/>
    <lineage>
        <taxon>Eukaryota</taxon>
        <taxon>Fungi</taxon>
        <taxon>Dikarya</taxon>
        <taxon>Ascomycota</taxon>
        <taxon>Pezizomycotina</taxon>
        <taxon>Sordariomycetes</taxon>
        <taxon>Sordariomycetidae</taxon>
        <taxon>Diaporthales</taxon>
        <taxon>Diaporthaceae</taxon>
        <taxon>Diaporthe</taxon>
    </lineage>
</organism>
<dbReference type="Gene3D" id="1.20.120.1870">
    <property type="entry name" value="Fic/DOC protein, Fido domain"/>
    <property type="match status" value="1"/>
</dbReference>
<proteinExistence type="predicted"/>
<dbReference type="PANTHER" id="PTHR39426:SF1">
    <property type="entry name" value="HOMOLOGY TO DEATH-ON-CURING PROTEIN OF PHAGE P1"/>
    <property type="match status" value="1"/>
</dbReference>
<evidence type="ECO:0000313" key="1">
    <source>
        <dbReference type="EMBL" id="KKY33942.1"/>
    </source>
</evidence>
<reference evidence="1 2" key="2">
    <citation type="submission" date="2015-05" db="EMBL/GenBank/DDBJ databases">
        <authorList>
            <person name="Morales-Cruz A."/>
            <person name="Amrine K.C."/>
            <person name="Cantu D."/>
        </authorList>
    </citation>
    <scope>NUCLEOTIDE SEQUENCE [LARGE SCALE GENOMIC DNA]</scope>
    <source>
        <strain evidence="1">DA912</strain>
    </source>
</reference>
<sequence>MSRSPVFLAANQIVPLYRTLIIASRPTQRPLLESAASSPINQHRYTRAEGVLYLAAVLAQKMMLHHSFPDGHKRSSVVAADWFLGLNGFQLTQGEESNFVWIEAGATLVSGKAQLNVCLQVPLADAHIAMAGEMWDEEELARALPESRTALAQRLAGCVAA</sequence>
<dbReference type="EMBL" id="LCUC01000222">
    <property type="protein sequence ID" value="KKY33942.1"/>
    <property type="molecule type" value="Genomic_DNA"/>
</dbReference>
<keyword evidence="2" id="KW-1185">Reference proteome</keyword>
<dbReference type="PANTHER" id="PTHR39426">
    <property type="entry name" value="HOMOLOGY TO DEATH-ON-CURING PROTEIN OF PHAGE P1"/>
    <property type="match status" value="1"/>
</dbReference>
<comment type="caution">
    <text evidence="1">The sequence shown here is derived from an EMBL/GenBank/DDBJ whole genome shotgun (WGS) entry which is preliminary data.</text>
</comment>